<sequence>MKQPDKTLGELQADLVAASQQLFEGDLGAADAWLNRPLRAIGYERPVDCMESAESVRKMLDVIGRLEHGVFN</sequence>
<evidence type="ECO:0000259" key="1">
    <source>
        <dbReference type="Pfam" id="PF09722"/>
    </source>
</evidence>
<proteinExistence type="predicted"/>
<gene>
    <name evidence="2" type="ORF">ABA45_05850</name>
</gene>
<dbReference type="Proteomes" id="UP000036406">
    <property type="component" value="Chromosome"/>
</dbReference>
<accession>A0A0H4I562</accession>
<dbReference type="Pfam" id="PF09722">
    <property type="entry name" value="Xre_MbcA_ParS_C"/>
    <property type="match status" value="1"/>
</dbReference>
<dbReference type="PATRIC" id="fig|330734.3.peg.1242"/>
<reference evidence="2 3" key="1">
    <citation type="submission" date="2015-05" db="EMBL/GenBank/DDBJ databases">
        <title>Complete genome of Marinobacter psychrophilus strain 20041T isolated from sea-ice of the Canadian Basin.</title>
        <authorList>
            <person name="Song L."/>
            <person name="Ren L."/>
            <person name="Yu Y."/>
            <person name="Wang X."/>
        </authorList>
    </citation>
    <scope>NUCLEOTIDE SEQUENCE [LARGE SCALE GENOMIC DNA]</scope>
    <source>
        <strain evidence="2 3">20041</strain>
    </source>
</reference>
<protein>
    <recommendedName>
        <fullName evidence="1">Antitoxin Xre/MbcA/ParS-like toxin-binding domain-containing protein</fullName>
    </recommendedName>
</protein>
<feature type="domain" description="Antitoxin Xre/MbcA/ParS-like toxin-binding" evidence="1">
    <location>
        <begin position="20"/>
        <end position="69"/>
    </location>
</feature>
<dbReference type="AlphaFoldDB" id="A0A0H4I562"/>
<dbReference type="EMBL" id="CP011494">
    <property type="protein sequence ID" value="AKO54221.1"/>
    <property type="molecule type" value="Genomic_DNA"/>
</dbReference>
<evidence type="ECO:0000313" key="3">
    <source>
        <dbReference type="Proteomes" id="UP000036406"/>
    </source>
</evidence>
<dbReference type="KEGG" id="mpq:ABA45_05850"/>
<dbReference type="InterPro" id="IPR024467">
    <property type="entry name" value="Xre/MbcA/ParS-like_toxin-bd"/>
</dbReference>
<keyword evidence="3" id="KW-1185">Reference proteome</keyword>
<organism evidence="2 3">
    <name type="scientific">Marinobacter psychrophilus</name>
    <dbReference type="NCBI Taxonomy" id="330734"/>
    <lineage>
        <taxon>Bacteria</taxon>
        <taxon>Pseudomonadati</taxon>
        <taxon>Pseudomonadota</taxon>
        <taxon>Gammaproteobacteria</taxon>
        <taxon>Pseudomonadales</taxon>
        <taxon>Marinobacteraceae</taxon>
        <taxon>Marinobacter</taxon>
    </lineage>
</organism>
<name>A0A0H4I562_9GAMM</name>
<evidence type="ECO:0000313" key="2">
    <source>
        <dbReference type="EMBL" id="AKO54221.1"/>
    </source>
</evidence>